<evidence type="ECO:0000313" key="3">
    <source>
        <dbReference type="EMBL" id="ALI37120.1"/>
    </source>
</evidence>
<dbReference type="GO" id="GO:0008270">
    <property type="term" value="F:zinc ion binding"/>
    <property type="evidence" value="ECO:0007669"/>
    <property type="project" value="UniProtKB-KW"/>
</dbReference>
<evidence type="ECO:0000256" key="1">
    <source>
        <dbReference type="PROSITE-ProRule" id="PRU00325"/>
    </source>
</evidence>
<proteinExistence type="predicted"/>
<dbReference type="InterPro" id="IPR007527">
    <property type="entry name" value="Znf_SWIM"/>
</dbReference>
<dbReference type="KEGG" id="taa:NMY3_02931"/>
<keyword evidence="1" id="KW-0863">Zinc-finger</keyword>
<gene>
    <name evidence="3" type="ORF">NMY3_02931</name>
</gene>
<feature type="domain" description="SWIM-type" evidence="2">
    <location>
        <begin position="47"/>
        <end position="81"/>
    </location>
</feature>
<keyword evidence="4" id="KW-1185">Reference proteome</keyword>
<reference evidence="4" key="1">
    <citation type="submission" date="2015-10" db="EMBL/GenBank/DDBJ databases">
        <title>Niche specialization of a soil ammonia-oxidizing archaeon, Candidatus Nitrosocosmicus oleophilus.</title>
        <authorList>
            <person name="Jung M.-Y."/>
            <person name="Rhee S.-K."/>
        </authorList>
    </citation>
    <scope>NUCLEOTIDE SEQUENCE [LARGE SCALE GENOMIC DNA]</scope>
    <source>
        <strain evidence="4">MY3</strain>
    </source>
</reference>
<name>A0A654M2A2_9ARCH</name>
<dbReference type="AlphaFoldDB" id="A0A654M2A2"/>
<dbReference type="PROSITE" id="PS50966">
    <property type="entry name" value="ZF_SWIM"/>
    <property type="match status" value="1"/>
</dbReference>
<accession>A0A654M2A2</accession>
<evidence type="ECO:0000313" key="4">
    <source>
        <dbReference type="Proteomes" id="UP000058925"/>
    </source>
</evidence>
<protein>
    <recommendedName>
        <fullName evidence="2">SWIM-type domain-containing protein</fullName>
    </recommendedName>
</protein>
<dbReference type="EMBL" id="CP012850">
    <property type="protein sequence ID" value="ALI37120.1"/>
    <property type="molecule type" value="Genomic_DNA"/>
</dbReference>
<keyword evidence="1" id="KW-0862">Zinc</keyword>
<sequence length="110" mass="12906">MDTDFIDNDDCSDESLPTGRIILTKHLFLPSGNFMWEIQSRKNNSSYYVDHGLTFCSCKGFYYNYNRKKCYHLSDAHKYIQNSNYTISLYEDKNYNQVVKSMILAIISNS</sequence>
<dbReference type="Proteomes" id="UP000058925">
    <property type="component" value="Chromosome"/>
</dbReference>
<keyword evidence="1" id="KW-0479">Metal-binding</keyword>
<evidence type="ECO:0000259" key="2">
    <source>
        <dbReference type="PROSITE" id="PS50966"/>
    </source>
</evidence>
<organism evidence="3 4">
    <name type="scientific">Candidatus Nitrosocosmicus oleophilus</name>
    <dbReference type="NCBI Taxonomy" id="1353260"/>
    <lineage>
        <taxon>Archaea</taxon>
        <taxon>Nitrososphaerota</taxon>
        <taxon>Nitrososphaeria</taxon>
        <taxon>Nitrososphaerales</taxon>
        <taxon>Nitrososphaeraceae</taxon>
        <taxon>Candidatus Nitrosocosmicus</taxon>
    </lineage>
</organism>